<dbReference type="AlphaFoldDB" id="A0A2I2GCG5"/>
<gene>
    <name evidence="2" type="ORF">P170DRAFT_148225</name>
</gene>
<feature type="region of interest" description="Disordered" evidence="1">
    <location>
        <begin position="1"/>
        <end position="95"/>
    </location>
</feature>
<dbReference type="GeneID" id="36550201"/>
<sequence length="272" mass="30633">MMEKQGRQSSIVNSLQSLKSTLGDKGSRRKKPLGSTSNFIASRIPTPSKPPQGDMYSHGVYRQEGRRSVLSSLGQRYLNRRKSGKEYRPVDQFRAEREGGRPCEVLAPSPRPASIARQPPVMNALPASVTVPRMPENCRSPAPSRVFKAFARPKETIRGSRMASCFRRSAPAGPVLEVTEPQPRQYWLGRLVTLTNAFHYEDSFHQPDIATGFGMLSSYSRPLGRSDADLSDYRTKRAFMVLENVCTTDQASASLRAFREEYVRFHGDCWMR</sequence>
<dbReference type="Proteomes" id="UP000234275">
    <property type="component" value="Unassembled WGS sequence"/>
</dbReference>
<organism evidence="2 3">
    <name type="scientific">Aspergillus steynii IBT 23096</name>
    <dbReference type="NCBI Taxonomy" id="1392250"/>
    <lineage>
        <taxon>Eukaryota</taxon>
        <taxon>Fungi</taxon>
        <taxon>Dikarya</taxon>
        <taxon>Ascomycota</taxon>
        <taxon>Pezizomycotina</taxon>
        <taxon>Eurotiomycetes</taxon>
        <taxon>Eurotiomycetidae</taxon>
        <taxon>Eurotiales</taxon>
        <taxon>Aspergillaceae</taxon>
        <taxon>Aspergillus</taxon>
        <taxon>Aspergillus subgen. Circumdati</taxon>
    </lineage>
</organism>
<keyword evidence="3" id="KW-1185">Reference proteome</keyword>
<evidence type="ECO:0000313" key="2">
    <source>
        <dbReference type="EMBL" id="PLB50560.1"/>
    </source>
</evidence>
<dbReference type="OrthoDB" id="3557758at2759"/>
<protein>
    <submittedName>
        <fullName evidence="2">Uncharacterized protein</fullName>
    </submittedName>
</protein>
<proteinExistence type="predicted"/>
<accession>A0A2I2GCG5</accession>
<dbReference type="VEuPathDB" id="FungiDB:P170DRAFT_148225"/>
<dbReference type="EMBL" id="MSFO01000003">
    <property type="protein sequence ID" value="PLB50560.1"/>
    <property type="molecule type" value="Genomic_DNA"/>
</dbReference>
<evidence type="ECO:0000313" key="3">
    <source>
        <dbReference type="Proteomes" id="UP000234275"/>
    </source>
</evidence>
<evidence type="ECO:0000256" key="1">
    <source>
        <dbReference type="SAM" id="MobiDB-lite"/>
    </source>
</evidence>
<feature type="compositionally biased region" description="Basic and acidic residues" evidence="1">
    <location>
        <begin position="84"/>
        <end position="95"/>
    </location>
</feature>
<comment type="caution">
    <text evidence="2">The sequence shown here is derived from an EMBL/GenBank/DDBJ whole genome shotgun (WGS) entry which is preliminary data.</text>
</comment>
<name>A0A2I2GCG5_9EURO</name>
<reference evidence="2 3" key="1">
    <citation type="submission" date="2016-12" db="EMBL/GenBank/DDBJ databases">
        <title>The genomes of Aspergillus section Nigri reveals drivers in fungal speciation.</title>
        <authorList>
            <consortium name="DOE Joint Genome Institute"/>
            <person name="Vesth T.C."/>
            <person name="Nybo J."/>
            <person name="Theobald S."/>
            <person name="Brandl J."/>
            <person name="Frisvad J.C."/>
            <person name="Nielsen K.F."/>
            <person name="Lyhne E.K."/>
            <person name="Kogle M.E."/>
            <person name="Kuo A."/>
            <person name="Riley R."/>
            <person name="Clum A."/>
            <person name="Nolan M."/>
            <person name="Lipzen A."/>
            <person name="Salamov A."/>
            <person name="Henrissat B."/>
            <person name="Wiebenga A."/>
            <person name="De Vries R.P."/>
            <person name="Grigoriev I.V."/>
            <person name="Mortensen U.H."/>
            <person name="Andersen M.R."/>
            <person name="Baker S.E."/>
        </authorList>
    </citation>
    <scope>NUCLEOTIDE SEQUENCE [LARGE SCALE GENOMIC DNA]</scope>
    <source>
        <strain evidence="2 3">IBT 23096</strain>
    </source>
</reference>
<dbReference type="RefSeq" id="XP_024705862.1">
    <property type="nucleotide sequence ID" value="XM_024842504.1"/>
</dbReference>
<feature type="compositionally biased region" description="Polar residues" evidence="1">
    <location>
        <begin position="7"/>
        <end position="20"/>
    </location>
</feature>